<dbReference type="PANTHER" id="PTHR41523:SF8">
    <property type="entry name" value="ETHYLENE RESPONSE SENSOR PROTEIN"/>
    <property type="match status" value="1"/>
</dbReference>
<comment type="catalytic activity">
    <reaction evidence="1">
        <text>ATP + protein L-histidine = ADP + protein N-phospho-L-histidine.</text>
        <dbReference type="EC" id="2.7.13.3"/>
    </reaction>
</comment>
<dbReference type="Gene3D" id="3.30.565.10">
    <property type="entry name" value="Histidine kinase-like ATPase, C-terminal domain"/>
    <property type="match status" value="1"/>
</dbReference>
<dbReference type="EMBL" id="JAJAQI010000015">
    <property type="protein sequence ID" value="MCB4822394.1"/>
    <property type="molecule type" value="Genomic_DNA"/>
</dbReference>
<dbReference type="AlphaFoldDB" id="A0A9X1ICW4"/>
<protein>
    <recommendedName>
        <fullName evidence="2">histidine kinase</fullName>
        <ecNumber evidence="2">2.7.13.3</ecNumber>
    </recommendedName>
</protein>
<dbReference type="InterPro" id="IPR054327">
    <property type="entry name" value="His-kinase-like_sensor"/>
</dbReference>
<accession>A0A9X1ICW4</accession>
<dbReference type="InterPro" id="IPR011102">
    <property type="entry name" value="Sig_transdc_His_kinase_HWE"/>
</dbReference>
<keyword evidence="10" id="KW-1185">Reference proteome</keyword>
<dbReference type="InterPro" id="IPR036890">
    <property type="entry name" value="HATPase_C_sf"/>
</dbReference>
<feature type="domain" description="Signal transduction histidine kinase HWE region" evidence="8">
    <location>
        <begin position="462"/>
        <end position="545"/>
    </location>
</feature>
<keyword evidence="6" id="KW-0418">Kinase</keyword>
<keyword evidence="3" id="KW-0597">Phosphoprotein</keyword>
<evidence type="ECO:0000313" key="9">
    <source>
        <dbReference type="EMBL" id="MCB4822394.1"/>
    </source>
</evidence>
<name>A0A9X1ICW4_9PROT</name>
<dbReference type="GO" id="GO:0004673">
    <property type="term" value="F:protein histidine kinase activity"/>
    <property type="evidence" value="ECO:0007669"/>
    <property type="project" value="UniProtKB-EC"/>
</dbReference>
<dbReference type="CDD" id="cd12914">
    <property type="entry name" value="PDC1_DGC_like"/>
    <property type="match status" value="1"/>
</dbReference>
<evidence type="ECO:0000256" key="7">
    <source>
        <dbReference type="ARBA" id="ARBA00022840"/>
    </source>
</evidence>
<evidence type="ECO:0000313" key="10">
    <source>
        <dbReference type="Proteomes" id="UP001139311"/>
    </source>
</evidence>
<keyword evidence="5" id="KW-0547">Nucleotide-binding</keyword>
<dbReference type="EC" id="2.7.13.3" evidence="2"/>
<dbReference type="NCBIfam" id="TIGR00229">
    <property type="entry name" value="sensory_box"/>
    <property type="match status" value="1"/>
</dbReference>
<dbReference type="SUPFAM" id="SSF55785">
    <property type="entry name" value="PYP-like sensor domain (PAS domain)"/>
    <property type="match status" value="1"/>
</dbReference>
<dbReference type="Pfam" id="PF13426">
    <property type="entry name" value="PAS_9"/>
    <property type="match status" value="1"/>
</dbReference>
<organism evidence="9 10">
    <name type="scientific">Roseicella aerolata</name>
    <dbReference type="NCBI Taxonomy" id="2883479"/>
    <lineage>
        <taxon>Bacteria</taxon>
        <taxon>Pseudomonadati</taxon>
        <taxon>Pseudomonadota</taxon>
        <taxon>Alphaproteobacteria</taxon>
        <taxon>Acetobacterales</taxon>
        <taxon>Roseomonadaceae</taxon>
        <taxon>Roseicella</taxon>
    </lineage>
</organism>
<dbReference type="InterPro" id="IPR000014">
    <property type="entry name" value="PAS"/>
</dbReference>
<evidence type="ECO:0000256" key="2">
    <source>
        <dbReference type="ARBA" id="ARBA00012438"/>
    </source>
</evidence>
<comment type="caution">
    <text evidence="9">The sequence shown here is derived from an EMBL/GenBank/DDBJ whole genome shotgun (WGS) entry which is preliminary data.</text>
</comment>
<proteinExistence type="predicted"/>
<dbReference type="PANTHER" id="PTHR41523">
    <property type="entry name" value="TWO-COMPONENT SYSTEM SENSOR PROTEIN"/>
    <property type="match status" value="1"/>
</dbReference>
<keyword evidence="7" id="KW-0067">ATP-binding</keyword>
<evidence type="ECO:0000256" key="6">
    <source>
        <dbReference type="ARBA" id="ARBA00022777"/>
    </source>
</evidence>
<dbReference type="Pfam" id="PF22588">
    <property type="entry name" value="dCache_1_like"/>
    <property type="match status" value="1"/>
</dbReference>
<dbReference type="Pfam" id="PF07536">
    <property type="entry name" value="HWE_HK"/>
    <property type="match status" value="1"/>
</dbReference>
<evidence type="ECO:0000256" key="1">
    <source>
        <dbReference type="ARBA" id="ARBA00000085"/>
    </source>
</evidence>
<reference evidence="9" key="1">
    <citation type="submission" date="2021-10" db="EMBL/GenBank/DDBJ databases">
        <title>Roseicella aerolatum sp. nov., isolated from aerosols of e-waste dismantling site.</title>
        <authorList>
            <person name="Qin T."/>
        </authorList>
    </citation>
    <scope>NUCLEOTIDE SEQUENCE</scope>
    <source>
        <strain evidence="9">GB24</strain>
    </source>
</reference>
<dbReference type="Proteomes" id="UP001139311">
    <property type="component" value="Unassembled WGS sequence"/>
</dbReference>
<evidence type="ECO:0000259" key="8">
    <source>
        <dbReference type="SMART" id="SM00911"/>
    </source>
</evidence>
<keyword evidence="4" id="KW-0808">Transferase</keyword>
<dbReference type="InterPro" id="IPR035965">
    <property type="entry name" value="PAS-like_dom_sf"/>
</dbReference>
<dbReference type="GO" id="GO:0005524">
    <property type="term" value="F:ATP binding"/>
    <property type="evidence" value="ECO:0007669"/>
    <property type="project" value="UniProtKB-KW"/>
</dbReference>
<evidence type="ECO:0000256" key="3">
    <source>
        <dbReference type="ARBA" id="ARBA00022553"/>
    </source>
</evidence>
<dbReference type="Gene3D" id="3.30.450.20">
    <property type="entry name" value="PAS domain"/>
    <property type="match status" value="3"/>
</dbReference>
<evidence type="ECO:0000256" key="5">
    <source>
        <dbReference type="ARBA" id="ARBA00022741"/>
    </source>
</evidence>
<evidence type="ECO:0000256" key="4">
    <source>
        <dbReference type="ARBA" id="ARBA00022679"/>
    </source>
</evidence>
<sequence>MTLSALRLHRIVLLASLLVPALVFGAAAWWNRGEVLREGADTVQRTTAIMHEHAAKILDTADLVLGRVAEHVDGMDVARLAAPETSTFLRRVRQPYEQFVSIWVADAGGYVLAGSQAWDPAISIADREFFRVHRERPDAGAFVSAAFTGRATTIASFAISRRRSDAAGGFAGTIHVALSPDYFARFYAEAAPPFAHAAGLFRTDGAILARHPALADAHSRLGPGSPLLRHMAEGTERGVINEPSSLDGQTRLYAFRKVGAWPVYVGFGGDRAALLARWHGNLRAYGIVALAAALTLLLVAGLALRQARVAAAAEAALRREATARAAAEARQAAEARFRGVFESRGIGMAVFDLARCETILVNDCLLEMTGGSRAAFEEGRWDCRRATAPEHQPRDERVIAEARGRGWFDPYEKDYLCPDGSRLPVRISSAPLPGEPGRVVLLVQDISEQREAELRRDLLMREVDHRAKNALATARAALRLTRAPTLDAFVREVDGRIGALAQALALLSTTQWHSVGLAELVRGELAPFLGAPRSGGPRAELEGPAVSIAATAVQPLAMALHELATNATKYGALSRPEGLLTLRWEFVDGPGEWLRLTWLERGGPPVEEPPTDSGFGARVLQATVERQLGGRLALRWDRAGLACEMDLPAARVLAGRLDSRAA</sequence>
<dbReference type="SMART" id="SM00911">
    <property type="entry name" value="HWE_HK"/>
    <property type="match status" value="1"/>
</dbReference>
<dbReference type="CDD" id="cd12915">
    <property type="entry name" value="PDC2_DGC_like"/>
    <property type="match status" value="1"/>
</dbReference>
<gene>
    <name evidence="9" type="ORF">LHA35_11675</name>
</gene>
<dbReference type="RefSeq" id="WP_226608443.1">
    <property type="nucleotide sequence ID" value="NZ_JAJAQI010000015.1"/>
</dbReference>